<evidence type="ECO:0000256" key="12">
    <source>
        <dbReference type="ARBA" id="ARBA00042015"/>
    </source>
</evidence>
<evidence type="ECO:0000256" key="11">
    <source>
        <dbReference type="ARBA" id="ARBA00041656"/>
    </source>
</evidence>
<dbReference type="InterPro" id="IPR000086">
    <property type="entry name" value="NUDIX_hydrolase_dom"/>
</dbReference>
<keyword evidence="19" id="KW-1185">Reference proteome</keyword>
<evidence type="ECO:0000256" key="7">
    <source>
        <dbReference type="ARBA" id="ARBA00038173"/>
    </source>
</evidence>
<evidence type="ECO:0000256" key="1">
    <source>
        <dbReference type="ARBA" id="ARBA00001941"/>
    </source>
</evidence>
<feature type="domain" description="Nudix hydrolase" evidence="17">
    <location>
        <begin position="26"/>
        <end position="215"/>
    </location>
</feature>
<evidence type="ECO:0000256" key="8">
    <source>
        <dbReference type="ARBA" id="ARBA00038899"/>
    </source>
</evidence>
<name>A0ABD2Q4A2_9PLAT</name>
<organism evidence="18 19">
    <name type="scientific">Cichlidogyrus casuarinus</name>
    <dbReference type="NCBI Taxonomy" id="1844966"/>
    <lineage>
        <taxon>Eukaryota</taxon>
        <taxon>Metazoa</taxon>
        <taxon>Spiralia</taxon>
        <taxon>Lophotrochozoa</taxon>
        <taxon>Platyhelminthes</taxon>
        <taxon>Monogenea</taxon>
        <taxon>Monopisthocotylea</taxon>
        <taxon>Dactylogyridea</taxon>
        <taxon>Ancyrocephalidae</taxon>
        <taxon>Cichlidogyrus</taxon>
    </lineage>
</organism>
<keyword evidence="5" id="KW-0546">Nucleotide metabolism</keyword>
<dbReference type="SUPFAM" id="SSF55811">
    <property type="entry name" value="Nudix"/>
    <property type="match status" value="1"/>
</dbReference>
<proteinExistence type="inferred from homology"/>
<dbReference type="PANTHER" id="PTHR31699">
    <property type="entry name" value="NUDIX T16 FAMILY MEMBER"/>
    <property type="match status" value="1"/>
</dbReference>
<dbReference type="GO" id="GO:0005730">
    <property type="term" value="C:nucleolus"/>
    <property type="evidence" value="ECO:0007669"/>
    <property type="project" value="UniProtKB-SubCell"/>
</dbReference>
<evidence type="ECO:0000256" key="2">
    <source>
        <dbReference type="ARBA" id="ARBA00004604"/>
    </source>
</evidence>
<dbReference type="GO" id="GO:0003723">
    <property type="term" value="F:RNA binding"/>
    <property type="evidence" value="ECO:0007669"/>
    <property type="project" value="UniProtKB-KW"/>
</dbReference>
<evidence type="ECO:0000256" key="13">
    <source>
        <dbReference type="ARBA" id="ARBA00043162"/>
    </source>
</evidence>
<gene>
    <name evidence="18" type="primary">NUDT16</name>
    <name evidence="18" type="ORF">Ciccas_006988</name>
</gene>
<dbReference type="EMBL" id="JBJKFK010001013">
    <property type="protein sequence ID" value="KAL3314394.1"/>
    <property type="molecule type" value="Genomic_DNA"/>
</dbReference>
<protein>
    <recommendedName>
        <fullName evidence="9">U8 snoRNA-decapping enzyme</fullName>
        <ecNumber evidence="8">3.6.1.64</ecNumber>
    </recommendedName>
    <alternativeName>
        <fullName evidence="12">IDP phosphatase</fullName>
    </alternativeName>
    <alternativeName>
        <fullName evidence="10">Inosine diphosphate phosphatase</fullName>
    </alternativeName>
    <alternativeName>
        <fullName evidence="11">Nucleoside diphosphate-linked moiety X motif 16</fullName>
    </alternativeName>
    <alternativeName>
        <fullName evidence="13">m7GpppN-mRNA hydrolase</fullName>
    </alternativeName>
</protein>
<comment type="similarity">
    <text evidence="7">Belongs to the Nudix hydrolase family. NUDT16 subfamily.</text>
</comment>
<dbReference type="InterPro" id="IPR015797">
    <property type="entry name" value="NUDIX_hydrolase-like_dom_sf"/>
</dbReference>
<evidence type="ECO:0000256" key="4">
    <source>
        <dbReference type="ARBA" id="ARBA00022884"/>
    </source>
</evidence>
<comment type="cofactor">
    <cofactor evidence="1">
        <name>Co(2+)</name>
        <dbReference type="ChEBI" id="CHEBI:48828"/>
    </cofactor>
</comment>
<evidence type="ECO:0000313" key="18">
    <source>
        <dbReference type="EMBL" id="KAL3314394.1"/>
    </source>
</evidence>
<dbReference type="EC" id="3.6.1.64" evidence="8"/>
<dbReference type="GO" id="GO:0005654">
    <property type="term" value="C:nucleoplasm"/>
    <property type="evidence" value="ECO:0007669"/>
    <property type="project" value="UniProtKB-SubCell"/>
</dbReference>
<comment type="catalytic activity">
    <reaction evidence="16">
        <text>dIDP + H2O = dIMP + phosphate + H(+)</text>
        <dbReference type="Rhea" id="RHEA:35211"/>
        <dbReference type="ChEBI" id="CHEBI:15377"/>
        <dbReference type="ChEBI" id="CHEBI:15378"/>
        <dbReference type="ChEBI" id="CHEBI:43474"/>
        <dbReference type="ChEBI" id="CHEBI:61194"/>
        <dbReference type="ChEBI" id="CHEBI:62286"/>
        <dbReference type="EC" id="3.6.1.64"/>
    </reaction>
    <physiologicalReaction direction="left-to-right" evidence="16">
        <dbReference type="Rhea" id="RHEA:35212"/>
    </physiologicalReaction>
</comment>
<comment type="subcellular location">
    <subcellularLocation>
        <location evidence="2">Nucleus</location>
        <location evidence="2">Nucleolus</location>
    </subcellularLocation>
    <subcellularLocation>
        <location evidence="3">Nucleus</location>
        <location evidence="3">Nucleoplasm</location>
    </subcellularLocation>
</comment>
<dbReference type="GO" id="GO:1990003">
    <property type="term" value="F:IDP phosphatase activity"/>
    <property type="evidence" value="ECO:0007669"/>
    <property type="project" value="UniProtKB-EC"/>
</dbReference>
<dbReference type="InterPro" id="IPR054754">
    <property type="entry name" value="NudT16"/>
</dbReference>
<dbReference type="Pfam" id="PF22327">
    <property type="entry name" value="Nudt16-like"/>
    <property type="match status" value="1"/>
</dbReference>
<comment type="catalytic activity">
    <reaction evidence="15">
        <text>IDP + H2O = IMP + phosphate + H(+)</text>
        <dbReference type="Rhea" id="RHEA:35207"/>
        <dbReference type="ChEBI" id="CHEBI:15377"/>
        <dbReference type="ChEBI" id="CHEBI:15378"/>
        <dbReference type="ChEBI" id="CHEBI:43474"/>
        <dbReference type="ChEBI" id="CHEBI:58053"/>
        <dbReference type="ChEBI" id="CHEBI:58280"/>
        <dbReference type="EC" id="3.6.1.64"/>
    </reaction>
    <physiologicalReaction direction="left-to-right" evidence="15">
        <dbReference type="Rhea" id="RHEA:35208"/>
    </physiologicalReaction>
</comment>
<evidence type="ECO:0000256" key="10">
    <source>
        <dbReference type="ARBA" id="ARBA00041450"/>
    </source>
</evidence>
<dbReference type="PANTHER" id="PTHR31699:SF1">
    <property type="entry name" value="U8 SNORNA-DECAPPING ENZYME"/>
    <property type="match status" value="1"/>
</dbReference>
<dbReference type="AlphaFoldDB" id="A0ABD2Q4A2"/>
<evidence type="ECO:0000256" key="6">
    <source>
        <dbReference type="ARBA" id="ARBA00023242"/>
    </source>
</evidence>
<evidence type="ECO:0000256" key="5">
    <source>
        <dbReference type="ARBA" id="ARBA00023080"/>
    </source>
</evidence>
<accession>A0ABD2Q4A2</accession>
<evidence type="ECO:0000256" key="3">
    <source>
        <dbReference type="ARBA" id="ARBA00004642"/>
    </source>
</evidence>
<comment type="caution">
    <text evidence="18">The sequence shown here is derived from an EMBL/GenBank/DDBJ whole genome shotgun (WGS) entry which is preliminary data.</text>
</comment>
<evidence type="ECO:0000313" key="19">
    <source>
        <dbReference type="Proteomes" id="UP001626550"/>
    </source>
</evidence>
<evidence type="ECO:0000259" key="17">
    <source>
        <dbReference type="PROSITE" id="PS51462"/>
    </source>
</evidence>
<keyword evidence="6" id="KW-0539">Nucleus</keyword>
<dbReference type="Proteomes" id="UP001626550">
    <property type="component" value="Unassembled WGS sequence"/>
</dbReference>
<evidence type="ECO:0000256" key="16">
    <source>
        <dbReference type="ARBA" id="ARBA00048945"/>
    </source>
</evidence>
<reference evidence="18 19" key="1">
    <citation type="submission" date="2024-11" db="EMBL/GenBank/DDBJ databases">
        <title>Adaptive evolution of stress response genes in parasites aligns with host niche diversity.</title>
        <authorList>
            <person name="Hahn C."/>
            <person name="Resl P."/>
        </authorList>
    </citation>
    <scope>NUCLEOTIDE SEQUENCE [LARGE SCALE GENOMIC DNA]</scope>
    <source>
        <strain evidence="18">EGGRZ-B1_66</strain>
        <tissue evidence="18">Body</tissue>
    </source>
</reference>
<dbReference type="GO" id="GO:0140933">
    <property type="term" value="F:5'-(N(7)-methylguanosine 5'-triphospho)-[mRNA] hydrolase activity"/>
    <property type="evidence" value="ECO:0007669"/>
    <property type="project" value="UniProtKB-EC"/>
</dbReference>
<evidence type="ECO:0000256" key="15">
    <source>
        <dbReference type="ARBA" id="ARBA00047875"/>
    </source>
</evidence>
<sequence>MYYAQRDDDQVVEMSDITKFRQLFPGRRHAAHAVLYSPAPDDEIVSDMEPLQLIWRAKFFILMQMRFDGMLGFPGGLVELGENLIEAIRRECIEEHGLGNNTAISFEQQDYAFTTLQRDIAMHCFVKQISHEQMKQIERSSLDGDYGRELMGIVRVPLYSFGGKVGFQSFLQNAFVGCSRDQLISGIAKKKLVDEKTLLESIESAGLKVYKKTLQVI</sequence>
<dbReference type="Gene3D" id="3.90.79.10">
    <property type="entry name" value="Nucleoside Triphosphate Pyrophosphohydrolase"/>
    <property type="match status" value="1"/>
</dbReference>
<dbReference type="GO" id="GO:0009117">
    <property type="term" value="P:nucleotide metabolic process"/>
    <property type="evidence" value="ECO:0007669"/>
    <property type="project" value="UniProtKB-KW"/>
</dbReference>
<evidence type="ECO:0000256" key="14">
    <source>
        <dbReference type="ARBA" id="ARBA00047661"/>
    </source>
</evidence>
<comment type="catalytic activity">
    <reaction evidence="14">
        <text>a 5'-end (N(7)-methyl 5'-triphosphoguanosine)-ribonucleoside in mRNA + H2O = N(7)-methyl-GDP + a 5'-end phospho-ribonucleoside in mRNA + 2 H(+)</text>
        <dbReference type="Rhea" id="RHEA:67484"/>
        <dbReference type="Rhea" id="RHEA-COMP:15692"/>
        <dbReference type="Rhea" id="RHEA-COMP:17167"/>
        <dbReference type="ChEBI" id="CHEBI:15377"/>
        <dbReference type="ChEBI" id="CHEBI:15378"/>
        <dbReference type="ChEBI" id="CHEBI:63714"/>
        <dbReference type="ChEBI" id="CHEBI:138282"/>
        <dbReference type="ChEBI" id="CHEBI:156461"/>
        <dbReference type="EC" id="3.6.1.62"/>
    </reaction>
    <physiologicalReaction direction="left-to-right" evidence="14">
        <dbReference type="Rhea" id="RHEA:67485"/>
    </physiologicalReaction>
</comment>
<evidence type="ECO:0000256" key="9">
    <source>
        <dbReference type="ARBA" id="ARBA00039871"/>
    </source>
</evidence>
<keyword evidence="4" id="KW-0694">RNA-binding</keyword>
<dbReference type="PROSITE" id="PS51462">
    <property type="entry name" value="NUDIX"/>
    <property type="match status" value="1"/>
</dbReference>